<dbReference type="EMBL" id="QGHA01000012">
    <property type="protein sequence ID" value="PWK72490.1"/>
    <property type="molecule type" value="Genomic_DNA"/>
</dbReference>
<protein>
    <recommendedName>
        <fullName evidence="4">DUF3078 family protein</fullName>
    </recommendedName>
</protein>
<keyword evidence="3" id="KW-1185">Reference proteome</keyword>
<feature type="chain" id="PRO_5016321714" description="DUF3078 family protein" evidence="1">
    <location>
        <begin position="24"/>
        <end position="340"/>
    </location>
</feature>
<organism evidence="2 3">
    <name type="scientific">Mucilaginibacter oryzae</name>
    <dbReference type="NCBI Taxonomy" id="468058"/>
    <lineage>
        <taxon>Bacteria</taxon>
        <taxon>Pseudomonadati</taxon>
        <taxon>Bacteroidota</taxon>
        <taxon>Sphingobacteriia</taxon>
        <taxon>Sphingobacteriales</taxon>
        <taxon>Sphingobacteriaceae</taxon>
        <taxon>Mucilaginibacter</taxon>
    </lineage>
</organism>
<evidence type="ECO:0000313" key="3">
    <source>
        <dbReference type="Proteomes" id="UP000245678"/>
    </source>
</evidence>
<dbReference type="AlphaFoldDB" id="A0A316H1E0"/>
<gene>
    <name evidence="2" type="ORF">LX99_04347</name>
</gene>
<dbReference type="Proteomes" id="UP000245678">
    <property type="component" value="Unassembled WGS sequence"/>
</dbReference>
<proteinExistence type="predicted"/>
<reference evidence="2 3" key="1">
    <citation type="submission" date="2018-05" db="EMBL/GenBank/DDBJ databases">
        <title>Genomic Encyclopedia of Archaeal and Bacterial Type Strains, Phase II (KMG-II): from individual species to whole genera.</title>
        <authorList>
            <person name="Goeker M."/>
        </authorList>
    </citation>
    <scope>NUCLEOTIDE SEQUENCE [LARGE SCALE GENOMIC DNA]</scope>
    <source>
        <strain evidence="2 3">DSM 19975</strain>
    </source>
</reference>
<dbReference type="RefSeq" id="WP_245927984.1">
    <property type="nucleotide sequence ID" value="NZ_QGHA01000012.1"/>
</dbReference>
<evidence type="ECO:0000313" key="2">
    <source>
        <dbReference type="EMBL" id="PWK72490.1"/>
    </source>
</evidence>
<keyword evidence="1" id="KW-0732">Signal</keyword>
<evidence type="ECO:0008006" key="4">
    <source>
        <dbReference type="Google" id="ProtNLM"/>
    </source>
</evidence>
<evidence type="ECO:0000256" key="1">
    <source>
        <dbReference type="SAM" id="SignalP"/>
    </source>
</evidence>
<sequence length="340" mass="38612">MLKTKPVLLLIILSVVCAFSANAQTDTLKKDTVKIDTAILNKYRIDSRKNAIPTRSRPVQIQREQVPVSMLDYKINYWKKAITFGLNFSQSAFSNNYSAGGVSAVALGSNFIYHTEYNKAPFSYVSELNLTYGVSKNKGQGKRKTNDRIYFDNKVASQLSKSWYFFGALTFESQFDKGFNYVDLGNGKFDAQYISNFMSPGYLTESLGFEYKPTGWFDLRLGTGTARQTFVLDHDIKRYKPDNYGVDTLKTIKNDLAFQVVALLDKDIAKNIHLNTRYALFIPYGQELKFITHRIDLTLTAKVNRLISATVNGTFLYDRHTSDQAQGYEGIGLGMLYRFP</sequence>
<comment type="caution">
    <text evidence="2">The sequence shown here is derived from an EMBL/GenBank/DDBJ whole genome shotgun (WGS) entry which is preliminary data.</text>
</comment>
<feature type="signal peptide" evidence="1">
    <location>
        <begin position="1"/>
        <end position="23"/>
    </location>
</feature>
<name>A0A316H1E0_9SPHI</name>
<accession>A0A316H1E0</accession>
<dbReference type="InterPro" id="IPR021428">
    <property type="entry name" value="DUF3078"/>
</dbReference>
<dbReference type="Pfam" id="PF11276">
    <property type="entry name" value="DUF3078"/>
    <property type="match status" value="1"/>
</dbReference>